<dbReference type="Gene3D" id="2.60.120.10">
    <property type="entry name" value="Jelly Rolls"/>
    <property type="match status" value="1"/>
</dbReference>
<dbReference type="EMBL" id="CP045121">
    <property type="protein sequence ID" value="QIN77598.1"/>
    <property type="molecule type" value="Genomic_DNA"/>
</dbReference>
<dbReference type="Pfam" id="PF01381">
    <property type="entry name" value="HTH_3"/>
    <property type="match status" value="1"/>
</dbReference>
<sequence>MVADERTDRLQYDLSRIGARLRALRKERGWTLEDLAERTGLSRAYLSRLEAGERQPSLSALSEVAHAYGISFSSLFVPEPEAQNGVIFRGRDARMQRGQGLLYGRLSTSDWAFNLQPMRVVVPAERGEAREPYRHEGEQWLYVLSGKLCLELSGEEFVLEPGDAAHFDADQPHRLSALDGRDAEVILVACAVPYLLLRSYL</sequence>
<dbReference type="InterPro" id="IPR011051">
    <property type="entry name" value="RmlC_Cupin_sf"/>
</dbReference>
<gene>
    <name evidence="3" type="ORF">GBA65_02705</name>
</gene>
<dbReference type="PANTHER" id="PTHR46797:SF1">
    <property type="entry name" value="METHYLPHOSPHONATE SYNTHASE"/>
    <property type="match status" value="1"/>
</dbReference>
<evidence type="ECO:0000313" key="4">
    <source>
        <dbReference type="Proteomes" id="UP000502706"/>
    </source>
</evidence>
<dbReference type="SMART" id="SM00530">
    <property type="entry name" value="HTH_XRE"/>
    <property type="match status" value="1"/>
</dbReference>
<dbReference type="Proteomes" id="UP000502706">
    <property type="component" value="Chromosome"/>
</dbReference>
<dbReference type="GO" id="GO:0003700">
    <property type="term" value="F:DNA-binding transcription factor activity"/>
    <property type="evidence" value="ECO:0007669"/>
    <property type="project" value="TreeGrafter"/>
</dbReference>
<dbReference type="SUPFAM" id="SSF47413">
    <property type="entry name" value="lambda repressor-like DNA-binding domains"/>
    <property type="match status" value="1"/>
</dbReference>
<proteinExistence type="predicted"/>
<keyword evidence="4" id="KW-1185">Reference proteome</keyword>
<dbReference type="GO" id="GO:0003677">
    <property type="term" value="F:DNA binding"/>
    <property type="evidence" value="ECO:0007669"/>
    <property type="project" value="UniProtKB-KW"/>
</dbReference>
<dbReference type="InterPro" id="IPR010982">
    <property type="entry name" value="Lambda_DNA-bd_dom_sf"/>
</dbReference>
<dbReference type="InterPro" id="IPR050807">
    <property type="entry name" value="TransReg_Diox_bact_type"/>
</dbReference>
<organism evidence="3 4">
    <name type="scientific">Rubrobacter marinus</name>
    <dbReference type="NCBI Taxonomy" id="2653852"/>
    <lineage>
        <taxon>Bacteria</taxon>
        <taxon>Bacillati</taxon>
        <taxon>Actinomycetota</taxon>
        <taxon>Rubrobacteria</taxon>
        <taxon>Rubrobacterales</taxon>
        <taxon>Rubrobacteraceae</taxon>
        <taxon>Rubrobacter</taxon>
    </lineage>
</organism>
<dbReference type="CDD" id="cd02209">
    <property type="entry name" value="cupin_XRE_C"/>
    <property type="match status" value="1"/>
</dbReference>
<evidence type="ECO:0000256" key="1">
    <source>
        <dbReference type="ARBA" id="ARBA00023125"/>
    </source>
</evidence>
<protein>
    <submittedName>
        <fullName evidence="3">Helix-turn-helix domain-containing protein</fullName>
    </submittedName>
</protein>
<feature type="domain" description="HTH cro/C1-type" evidence="2">
    <location>
        <begin position="21"/>
        <end position="75"/>
    </location>
</feature>
<keyword evidence="1" id="KW-0238">DNA-binding</keyword>
<dbReference type="KEGG" id="rmar:GBA65_02705"/>
<dbReference type="Gene3D" id="1.10.260.40">
    <property type="entry name" value="lambda repressor-like DNA-binding domains"/>
    <property type="match status" value="1"/>
</dbReference>
<reference evidence="3 4" key="1">
    <citation type="submission" date="2019-10" db="EMBL/GenBank/DDBJ databases">
        <title>Rubrobacter sp nov SCSIO 52915 isolated from a deep-sea sediment in the South China Sea.</title>
        <authorList>
            <person name="Chen R.W."/>
        </authorList>
    </citation>
    <scope>NUCLEOTIDE SEQUENCE [LARGE SCALE GENOMIC DNA]</scope>
    <source>
        <strain evidence="3 4">SCSIO 52915</strain>
    </source>
</reference>
<name>A0A6G8PSW9_9ACTN</name>
<dbReference type="CDD" id="cd00093">
    <property type="entry name" value="HTH_XRE"/>
    <property type="match status" value="1"/>
</dbReference>
<evidence type="ECO:0000259" key="2">
    <source>
        <dbReference type="PROSITE" id="PS50943"/>
    </source>
</evidence>
<dbReference type="InterPro" id="IPR001387">
    <property type="entry name" value="Cro/C1-type_HTH"/>
</dbReference>
<dbReference type="GO" id="GO:0005829">
    <property type="term" value="C:cytosol"/>
    <property type="evidence" value="ECO:0007669"/>
    <property type="project" value="TreeGrafter"/>
</dbReference>
<dbReference type="Pfam" id="PF07883">
    <property type="entry name" value="Cupin_2"/>
    <property type="match status" value="1"/>
</dbReference>
<dbReference type="AlphaFoldDB" id="A0A6G8PSW9"/>
<dbReference type="PROSITE" id="PS50943">
    <property type="entry name" value="HTH_CROC1"/>
    <property type="match status" value="1"/>
</dbReference>
<dbReference type="PANTHER" id="PTHR46797">
    <property type="entry name" value="HTH-TYPE TRANSCRIPTIONAL REGULATOR"/>
    <property type="match status" value="1"/>
</dbReference>
<evidence type="ECO:0000313" key="3">
    <source>
        <dbReference type="EMBL" id="QIN77598.1"/>
    </source>
</evidence>
<accession>A0A6G8PSW9</accession>
<dbReference type="InterPro" id="IPR014710">
    <property type="entry name" value="RmlC-like_jellyroll"/>
</dbReference>
<dbReference type="InterPro" id="IPR013096">
    <property type="entry name" value="Cupin_2"/>
</dbReference>
<dbReference type="SUPFAM" id="SSF51182">
    <property type="entry name" value="RmlC-like cupins"/>
    <property type="match status" value="1"/>
</dbReference>